<dbReference type="EMBL" id="HG315671">
    <property type="protein sequence ID" value="CDF78891.1"/>
    <property type="molecule type" value="Genomic_DNA"/>
</dbReference>
<dbReference type="eggNOG" id="COG0797">
    <property type="taxonomic scope" value="Bacteria"/>
</dbReference>
<evidence type="ECO:0000256" key="1">
    <source>
        <dbReference type="ARBA" id="ARBA00023239"/>
    </source>
</evidence>
<dbReference type="Proteomes" id="UP000016160">
    <property type="component" value="Chromosome"/>
</dbReference>
<dbReference type="SUPFAM" id="SSF50685">
    <property type="entry name" value="Barwin-like endoglucanases"/>
    <property type="match status" value="1"/>
</dbReference>
<dbReference type="OrthoDB" id="9779128at2"/>
<evidence type="ECO:0000256" key="4">
    <source>
        <dbReference type="RuleBase" id="RU003495"/>
    </source>
</evidence>
<dbReference type="PATRIC" id="fig|1347342.6.peg.1189"/>
<dbReference type="EC" id="4.2.2.-" evidence="3"/>
<dbReference type="HAMAP" id="MF_02071">
    <property type="entry name" value="RlpA"/>
    <property type="match status" value="1"/>
</dbReference>
<accession>T2KKE9</accession>
<dbReference type="HOGENOM" id="CLU_042923_7_2_10"/>
<dbReference type="InterPro" id="IPR009009">
    <property type="entry name" value="RlpA-like_DPBB"/>
</dbReference>
<dbReference type="PANTHER" id="PTHR34183:SF1">
    <property type="entry name" value="ENDOLYTIC PEPTIDOGLYCAN TRANSGLYCOSYLASE RLPA"/>
    <property type="match status" value="1"/>
</dbReference>
<name>T2KKE9_FORAG</name>
<comment type="function">
    <text evidence="3">Lytic transglycosylase with a strong preference for naked glycan strands that lack stem peptides.</text>
</comment>
<keyword evidence="3" id="KW-0732">Signal</keyword>
<evidence type="ECO:0000313" key="6">
    <source>
        <dbReference type="EMBL" id="CDF78891.1"/>
    </source>
</evidence>
<dbReference type="PANTHER" id="PTHR34183">
    <property type="entry name" value="ENDOLYTIC PEPTIDOGLYCAN TRANSGLYCOSYLASE RLPA"/>
    <property type="match status" value="1"/>
</dbReference>
<dbReference type="GO" id="GO:0071555">
    <property type="term" value="P:cell wall organization"/>
    <property type="evidence" value="ECO:0007669"/>
    <property type="project" value="UniProtKB-KW"/>
</dbReference>
<keyword evidence="1 3" id="KW-0456">Lyase</keyword>
<keyword evidence="7" id="KW-1185">Reference proteome</keyword>
<comment type="similarity">
    <text evidence="3 4">Belongs to the RlpA family.</text>
</comment>
<dbReference type="InterPro" id="IPR034718">
    <property type="entry name" value="RlpA"/>
</dbReference>
<reference evidence="6 7" key="1">
    <citation type="journal article" date="2013" name="Appl. Environ. Microbiol.">
        <title>The genome of the alga-associated marine flavobacterium Formosa agariphila KMM 3901T reveals a broad potential for degradation of algal polysaccharides.</title>
        <authorList>
            <person name="Mann A.J."/>
            <person name="Hahnke R.L."/>
            <person name="Huang S."/>
            <person name="Werner J."/>
            <person name="Xing P."/>
            <person name="Barbeyron T."/>
            <person name="Huettel B."/>
            <person name="Stueber K."/>
            <person name="Reinhardt R."/>
            <person name="Harder J."/>
            <person name="Gloeckner F.O."/>
            <person name="Amann R.I."/>
            <person name="Teeling H."/>
        </authorList>
    </citation>
    <scope>NUCLEOTIDE SEQUENCE [LARGE SCALE GENOMIC DNA]</scope>
    <source>
        <strain evidence="7">DSM 15362 / KCTC 12365 / LMG 23005 / KMM 3901</strain>
    </source>
</reference>
<dbReference type="NCBIfam" id="TIGR00413">
    <property type="entry name" value="rlpA"/>
    <property type="match status" value="1"/>
</dbReference>
<dbReference type="InterPro" id="IPR036908">
    <property type="entry name" value="RlpA-like_sf"/>
</dbReference>
<proteinExistence type="inferred from homology"/>
<dbReference type="STRING" id="1347342.BN863_11790"/>
<organism evidence="6 7">
    <name type="scientific">Formosa agariphila (strain DSM 15362 / KCTC 12365 / LMG 23005 / KMM 3901 / M-2Alg 35-1)</name>
    <dbReference type="NCBI Taxonomy" id="1347342"/>
    <lineage>
        <taxon>Bacteria</taxon>
        <taxon>Pseudomonadati</taxon>
        <taxon>Bacteroidota</taxon>
        <taxon>Flavobacteriia</taxon>
        <taxon>Flavobacteriales</taxon>
        <taxon>Flavobacteriaceae</taxon>
        <taxon>Formosa</taxon>
    </lineage>
</organism>
<feature type="domain" description="RlpA-like protein double-psi beta-barrel" evidence="5">
    <location>
        <begin position="25"/>
        <end position="113"/>
    </location>
</feature>
<dbReference type="Gene3D" id="2.40.40.10">
    <property type="entry name" value="RlpA-like domain"/>
    <property type="match status" value="1"/>
</dbReference>
<dbReference type="CDD" id="cd22268">
    <property type="entry name" value="DPBB_RlpA-like"/>
    <property type="match status" value="1"/>
</dbReference>
<dbReference type="GO" id="GO:0008932">
    <property type="term" value="F:lytic endotransglycosylase activity"/>
    <property type="evidence" value="ECO:0007669"/>
    <property type="project" value="UniProtKB-UniRule"/>
</dbReference>
<dbReference type="Pfam" id="PF03330">
    <property type="entry name" value="DPBB_1"/>
    <property type="match status" value="1"/>
</dbReference>
<evidence type="ECO:0000259" key="5">
    <source>
        <dbReference type="Pfam" id="PF03330"/>
    </source>
</evidence>
<keyword evidence="2 3" id="KW-0961">Cell wall biogenesis/degradation</keyword>
<sequence precursor="true">MTLYIRIICFSLLIMVSQTVLAQKTTGKASYYSNEFQGKETASGELYNASELTAAHRTLPFNTKIKVTNLRNNKSVIVRINDRGPHKKSRIIDLSFTAAKTIDLIHEGIANVKLEILEE</sequence>
<keyword evidence="6" id="KW-0449">Lipoprotein</keyword>
<dbReference type="RefSeq" id="WP_084817480.1">
    <property type="nucleotide sequence ID" value="NZ_HG315671.1"/>
</dbReference>
<feature type="chain" id="PRO_5009992865" description="Probable endolytic peptidoglycan transglycosylase RlpA" evidence="3">
    <location>
        <begin position="23"/>
        <end position="119"/>
    </location>
</feature>
<dbReference type="AlphaFoldDB" id="T2KKE9"/>
<protein>
    <recommendedName>
        <fullName evidence="3">Probable endolytic peptidoglycan transglycosylase RlpA</fullName>
        <ecNumber evidence="3">4.2.2.-</ecNumber>
    </recommendedName>
</protein>
<gene>
    <name evidence="3" type="primary">rlpA</name>
    <name evidence="6" type="ORF">BN863_11790</name>
</gene>
<dbReference type="InterPro" id="IPR012997">
    <property type="entry name" value="RplA"/>
</dbReference>
<dbReference type="GO" id="GO:0000270">
    <property type="term" value="P:peptidoglycan metabolic process"/>
    <property type="evidence" value="ECO:0007669"/>
    <property type="project" value="UniProtKB-UniRule"/>
</dbReference>
<evidence type="ECO:0000313" key="7">
    <source>
        <dbReference type="Proteomes" id="UP000016160"/>
    </source>
</evidence>
<feature type="signal peptide" evidence="3">
    <location>
        <begin position="1"/>
        <end position="22"/>
    </location>
</feature>
<evidence type="ECO:0000256" key="3">
    <source>
        <dbReference type="HAMAP-Rule" id="MF_02071"/>
    </source>
</evidence>
<evidence type="ECO:0000256" key="2">
    <source>
        <dbReference type="ARBA" id="ARBA00023316"/>
    </source>
</evidence>